<dbReference type="AlphaFoldDB" id="A0A1B0B1I7"/>
<accession>A0A1B0B1I7</accession>
<keyword evidence="2" id="KW-1185">Reference proteome</keyword>
<dbReference type="VEuPathDB" id="VectorBase:GPPI015811"/>
<dbReference type="EMBL" id="JXJN01007186">
    <property type="status" value="NOT_ANNOTATED_CDS"/>
    <property type="molecule type" value="Genomic_DNA"/>
</dbReference>
<dbReference type="Proteomes" id="UP000092460">
    <property type="component" value="Unassembled WGS sequence"/>
</dbReference>
<organism evidence="1 2">
    <name type="scientific">Glossina palpalis gambiensis</name>
    <dbReference type="NCBI Taxonomy" id="67801"/>
    <lineage>
        <taxon>Eukaryota</taxon>
        <taxon>Metazoa</taxon>
        <taxon>Ecdysozoa</taxon>
        <taxon>Arthropoda</taxon>
        <taxon>Hexapoda</taxon>
        <taxon>Insecta</taxon>
        <taxon>Pterygota</taxon>
        <taxon>Neoptera</taxon>
        <taxon>Endopterygota</taxon>
        <taxon>Diptera</taxon>
        <taxon>Brachycera</taxon>
        <taxon>Muscomorpha</taxon>
        <taxon>Hippoboscoidea</taxon>
        <taxon>Glossinidae</taxon>
        <taxon>Glossina</taxon>
    </lineage>
</organism>
<name>A0A1B0B1I7_9MUSC</name>
<sequence>NLEEKQEIFTLQQHKEFNKLQVEKLRNNENNNNNNENNLKLITNNQTIIEIDRNKCDVVAEGVNIKITQEIETKKPFKVSEIPSVEIEPSISVTASVFTPLSQLKSLQTDKIIAAISGQQQQQQPTQQSLQKSLNQDMNKGYLTFAEDATELTTEAMKIKIFGCKQLTVYCIAWFFLTKILKKKDDIKFEIWHSHHLKKRRHITLAQQVFSNKMMATLSEKTSVELHITDT</sequence>
<evidence type="ECO:0000313" key="2">
    <source>
        <dbReference type="Proteomes" id="UP000092460"/>
    </source>
</evidence>
<protein>
    <submittedName>
        <fullName evidence="1">Uncharacterized protein</fullName>
    </submittedName>
</protein>
<proteinExistence type="predicted"/>
<reference evidence="1" key="2">
    <citation type="submission" date="2020-05" db="UniProtKB">
        <authorList>
            <consortium name="EnsemblMetazoa"/>
        </authorList>
    </citation>
    <scope>IDENTIFICATION</scope>
    <source>
        <strain evidence="1">IAEA</strain>
    </source>
</reference>
<dbReference type="EnsemblMetazoa" id="GPPI015811-RA">
    <property type="protein sequence ID" value="GPPI015811-PA"/>
    <property type="gene ID" value="GPPI015811"/>
</dbReference>
<dbReference type="EMBL" id="JXJN01007185">
    <property type="status" value="NOT_ANNOTATED_CDS"/>
    <property type="molecule type" value="Genomic_DNA"/>
</dbReference>
<evidence type="ECO:0000313" key="1">
    <source>
        <dbReference type="EnsemblMetazoa" id="GPPI015811-PA"/>
    </source>
</evidence>
<reference evidence="2" key="1">
    <citation type="submission" date="2015-01" db="EMBL/GenBank/DDBJ databases">
        <authorList>
            <person name="Aksoy S."/>
            <person name="Warren W."/>
            <person name="Wilson R.K."/>
        </authorList>
    </citation>
    <scope>NUCLEOTIDE SEQUENCE [LARGE SCALE GENOMIC DNA]</scope>
    <source>
        <strain evidence="2">IAEA</strain>
    </source>
</reference>